<dbReference type="GO" id="GO:0000387">
    <property type="term" value="P:spliceosomal snRNP assembly"/>
    <property type="evidence" value="ECO:0007669"/>
    <property type="project" value="UniProtKB-UniRule"/>
</dbReference>
<dbReference type="AlphaFoldDB" id="A0A1Y1NGD7"/>
<dbReference type="InterPro" id="IPR017364">
    <property type="entry name" value="GEMIN2"/>
</dbReference>
<evidence type="ECO:0000256" key="4">
    <source>
        <dbReference type="ARBA" id="ARBA00023187"/>
    </source>
</evidence>
<dbReference type="InterPro" id="IPR035426">
    <property type="entry name" value="Gemin2/Brr1"/>
</dbReference>
<keyword evidence="2 7" id="KW-0963">Cytoplasm</keyword>
<evidence type="ECO:0000256" key="3">
    <source>
        <dbReference type="ARBA" id="ARBA00022664"/>
    </source>
</evidence>
<dbReference type="GO" id="GO:0000245">
    <property type="term" value="P:spliceosomal complex assembly"/>
    <property type="evidence" value="ECO:0007669"/>
    <property type="project" value="UniProtKB-UniRule"/>
</dbReference>
<dbReference type="EMBL" id="GEZM01006593">
    <property type="protein sequence ID" value="JAV95695.1"/>
    <property type="molecule type" value="Transcribed_RNA"/>
</dbReference>
<keyword evidence="4 7" id="KW-0508">mRNA splicing</keyword>
<dbReference type="GO" id="GO:0032797">
    <property type="term" value="C:SMN complex"/>
    <property type="evidence" value="ECO:0007669"/>
    <property type="project" value="UniProtKB-UniRule"/>
</dbReference>
<gene>
    <name evidence="9" type="ORF">PPYR_11416</name>
</gene>
<comment type="similarity">
    <text evidence="5 7">Belongs to the gemin-2 family.</text>
</comment>
<evidence type="ECO:0000313" key="10">
    <source>
        <dbReference type="Proteomes" id="UP000327044"/>
    </source>
</evidence>
<accession>A0A1Y1NGD7</accession>
<comment type="subcellular location">
    <subcellularLocation>
        <location evidence="1">Cytoplasm</location>
    </subcellularLocation>
</comment>
<protein>
    <recommendedName>
        <fullName evidence="6 7">Gem-associated protein 2</fullName>
    </recommendedName>
</protein>
<dbReference type="OrthoDB" id="428895at2759"/>
<keyword evidence="10" id="KW-1185">Reference proteome</keyword>
<evidence type="ECO:0000256" key="6">
    <source>
        <dbReference type="ARBA" id="ARBA00047179"/>
    </source>
</evidence>
<comment type="subunit">
    <text evidence="7">Part of the core SMN complex.</text>
</comment>
<evidence type="ECO:0000256" key="5">
    <source>
        <dbReference type="ARBA" id="ARBA00025758"/>
    </source>
</evidence>
<dbReference type="PANTHER" id="PTHR12794">
    <property type="entry name" value="GEMIN2"/>
    <property type="match status" value="1"/>
</dbReference>
<name>A0A1Y1NGD7_PHOPY</name>
<reference evidence="8" key="1">
    <citation type="journal article" date="2016" name="Sci. Rep.">
        <title>Molecular characterization of firefly nuptial gifts: a multi-omics approach sheds light on postcopulatory sexual selection.</title>
        <authorList>
            <person name="Al-Wathiqui N."/>
            <person name="Fallon T.R."/>
            <person name="South A."/>
            <person name="Weng J.K."/>
            <person name="Lewis S.M."/>
        </authorList>
    </citation>
    <scope>NUCLEOTIDE SEQUENCE</scope>
</reference>
<dbReference type="EMBL" id="VVIM01000008">
    <property type="protein sequence ID" value="KAB0794577.1"/>
    <property type="molecule type" value="Genomic_DNA"/>
</dbReference>
<dbReference type="GO" id="GO:0005681">
    <property type="term" value="C:spliceosomal complex"/>
    <property type="evidence" value="ECO:0007669"/>
    <property type="project" value="UniProtKB-UniRule"/>
</dbReference>
<dbReference type="EMBL" id="GEZM01006592">
    <property type="protein sequence ID" value="JAV95700.1"/>
    <property type="molecule type" value="Transcribed_RNA"/>
</dbReference>
<evidence type="ECO:0000313" key="9">
    <source>
        <dbReference type="EMBL" id="KAB0794577.1"/>
    </source>
</evidence>
<evidence type="ECO:0000313" key="8">
    <source>
        <dbReference type="EMBL" id="JAV95695.1"/>
    </source>
</evidence>
<dbReference type="Pfam" id="PF04938">
    <property type="entry name" value="SIP1"/>
    <property type="match status" value="1"/>
</dbReference>
<evidence type="ECO:0000256" key="1">
    <source>
        <dbReference type="ARBA" id="ARBA00004496"/>
    </source>
</evidence>
<keyword evidence="3 7" id="KW-0507">mRNA processing</keyword>
<dbReference type="Gene3D" id="1.20.58.1070">
    <property type="match status" value="1"/>
</dbReference>
<dbReference type="PIRSF" id="PIRSF038038">
    <property type="entry name" value="SMN_Gemin2"/>
    <property type="match status" value="1"/>
</dbReference>
<dbReference type="Proteomes" id="UP000327044">
    <property type="component" value="Unassembled WGS sequence"/>
</dbReference>
<comment type="function">
    <text evidence="7">The SMN complex catalyzes the assembly of small nuclear ribonucleoproteins (snRNPs), the building blocks of the spliceosome, and thereby plays an important role in the splicing of cellular pre-mRNAs.</text>
</comment>
<dbReference type="FunCoup" id="A0A1Y1NGD7">
    <property type="interactions" value="1193"/>
</dbReference>
<evidence type="ECO:0000256" key="2">
    <source>
        <dbReference type="ARBA" id="ARBA00022490"/>
    </source>
</evidence>
<sequence>MLYSSDSSDCDSDEEFFTKKCFAVELPKNFDPNSTPSTGEEYLQHVMYEARNCDKVKSVNFDSHKFRQKQTVYVSETDRDYVAAPTRMVPSIEWQENIIREFEDYRHYVASQLPHTPNPKKSDFIWSENSALEYPELLTITNLNCIEQTSILKRIIENLESIKEGCSIDRVLGCWIYSILSVLEKPLYGNSYLLLRDLSRECSKIRSKLPSDASPELYTPLNVFICIVARFFGQLDLIDS</sequence>
<reference evidence="9 10" key="2">
    <citation type="journal article" date="2018" name="Elife">
        <title>Firefly genomes illuminate parallel origins of bioluminescence in beetles.</title>
        <authorList>
            <person name="Fallon T.R."/>
            <person name="Lower S.E."/>
            <person name="Chang C.H."/>
            <person name="Bessho-Uehara M."/>
            <person name="Martin G.J."/>
            <person name="Bewick A.J."/>
            <person name="Behringer M."/>
            <person name="Debat H.J."/>
            <person name="Wong I."/>
            <person name="Day J.C."/>
            <person name="Suvorov A."/>
            <person name="Silva C.J."/>
            <person name="Stanger-Hall K.F."/>
            <person name="Hall D.W."/>
            <person name="Schmitz R.J."/>
            <person name="Nelson D.R."/>
            <person name="Lewis S.M."/>
            <person name="Shigenobu S."/>
            <person name="Bybee S.M."/>
            <person name="Larracuente A.M."/>
            <person name="Oba Y."/>
            <person name="Weng J.K."/>
        </authorList>
    </citation>
    <scope>NUCLEOTIDE SEQUENCE [LARGE SCALE GENOMIC DNA]</scope>
    <source>
        <strain evidence="9">1611_PpyrPB1</strain>
        <tissue evidence="9">Whole body</tissue>
    </source>
</reference>
<evidence type="ECO:0000256" key="7">
    <source>
        <dbReference type="PIRNR" id="PIRNR038038"/>
    </source>
</evidence>
<organism evidence="8">
    <name type="scientific">Photinus pyralis</name>
    <name type="common">Common eastern firefly</name>
    <name type="synonym">Lampyris pyralis</name>
    <dbReference type="NCBI Taxonomy" id="7054"/>
    <lineage>
        <taxon>Eukaryota</taxon>
        <taxon>Metazoa</taxon>
        <taxon>Ecdysozoa</taxon>
        <taxon>Arthropoda</taxon>
        <taxon>Hexapoda</taxon>
        <taxon>Insecta</taxon>
        <taxon>Pterygota</taxon>
        <taxon>Neoptera</taxon>
        <taxon>Endopterygota</taxon>
        <taxon>Coleoptera</taxon>
        <taxon>Polyphaga</taxon>
        <taxon>Elateriformia</taxon>
        <taxon>Elateroidea</taxon>
        <taxon>Lampyridae</taxon>
        <taxon>Lampyrinae</taxon>
        <taxon>Photinus</taxon>
    </lineage>
</organism>
<proteinExistence type="inferred from homology"/>
<dbReference type="InParanoid" id="A0A1Y1NGD7"/>
<dbReference type="PANTHER" id="PTHR12794:SF0">
    <property type="entry name" value="GEM-ASSOCIATED PROTEIN 2"/>
    <property type="match status" value="1"/>
</dbReference>
<reference evidence="9" key="3">
    <citation type="submission" date="2019-08" db="EMBL/GenBank/DDBJ databases">
        <authorList>
            <consortium name="Photinus pyralis genome working group"/>
            <person name="Fallon T.R."/>
            <person name="Sander Lower S.E."/>
            <person name="Weng J.-K."/>
        </authorList>
    </citation>
    <scope>NUCLEOTIDE SEQUENCE</scope>
    <source>
        <strain evidence="9">1611_PpyrPB1</strain>
        <tissue evidence="9">Whole body</tissue>
    </source>
</reference>